<dbReference type="Gene3D" id="3.30.9.10">
    <property type="entry name" value="D-Amino Acid Oxidase, subunit A, domain 2"/>
    <property type="match status" value="1"/>
</dbReference>
<proteinExistence type="predicted"/>
<dbReference type="SUPFAM" id="SSF54373">
    <property type="entry name" value="FAD-linked reductases, C-terminal domain"/>
    <property type="match status" value="1"/>
</dbReference>
<dbReference type="Proteomes" id="UP000287687">
    <property type="component" value="Unassembled WGS sequence"/>
</dbReference>
<evidence type="ECO:0000256" key="4">
    <source>
        <dbReference type="ARBA" id="ARBA00023002"/>
    </source>
</evidence>
<reference evidence="6 7" key="1">
    <citation type="submission" date="2019-01" db="EMBL/GenBank/DDBJ databases">
        <title>The draft genome of Rhizobium sp. 24NR.</title>
        <authorList>
            <person name="Liu L."/>
            <person name="Liang L."/>
            <person name="Shi S."/>
            <person name="Xu L."/>
            <person name="Wang X."/>
            <person name="Li L."/>
            <person name="Zhang X."/>
        </authorList>
    </citation>
    <scope>NUCLEOTIDE SEQUENCE [LARGE SCALE GENOMIC DNA]</scope>
    <source>
        <strain evidence="6 7">24NR</strain>
    </source>
</reference>
<keyword evidence="4" id="KW-0560">Oxidoreductase</keyword>
<evidence type="ECO:0000259" key="5">
    <source>
        <dbReference type="Pfam" id="PF01266"/>
    </source>
</evidence>
<protein>
    <submittedName>
        <fullName evidence="6">FAD-dependent oxidoreductase</fullName>
    </submittedName>
</protein>
<dbReference type="InterPro" id="IPR036188">
    <property type="entry name" value="FAD/NAD-bd_sf"/>
</dbReference>
<feature type="domain" description="FAD dependent oxidoreductase" evidence="5">
    <location>
        <begin position="7"/>
        <end position="377"/>
    </location>
</feature>
<evidence type="ECO:0000256" key="3">
    <source>
        <dbReference type="ARBA" id="ARBA00022827"/>
    </source>
</evidence>
<gene>
    <name evidence="6" type="ORF">EPK99_07720</name>
</gene>
<dbReference type="InterPro" id="IPR006076">
    <property type="entry name" value="FAD-dep_OxRdtase"/>
</dbReference>
<dbReference type="PANTHER" id="PTHR10961">
    <property type="entry name" value="PEROXISOMAL SARCOSINE OXIDASE"/>
    <property type="match status" value="1"/>
</dbReference>
<evidence type="ECO:0000256" key="1">
    <source>
        <dbReference type="ARBA" id="ARBA00001974"/>
    </source>
</evidence>
<dbReference type="GO" id="GO:0050660">
    <property type="term" value="F:flavin adenine dinucleotide binding"/>
    <property type="evidence" value="ECO:0007669"/>
    <property type="project" value="InterPro"/>
</dbReference>
<evidence type="ECO:0000313" key="6">
    <source>
        <dbReference type="EMBL" id="RWX78494.1"/>
    </source>
</evidence>
<dbReference type="InterPro" id="IPR045170">
    <property type="entry name" value="MTOX"/>
</dbReference>
<dbReference type="PANTHER" id="PTHR10961:SF10">
    <property type="entry name" value="FAD DEPENDENT OXIDOREDUCTASE DOMAIN-CONTAINING PROTEIN"/>
    <property type="match status" value="1"/>
</dbReference>
<dbReference type="GO" id="GO:0008115">
    <property type="term" value="F:sarcosine oxidase activity"/>
    <property type="evidence" value="ECO:0007669"/>
    <property type="project" value="TreeGrafter"/>
</dbReference>
<evidence type="ECO:0000256" key="2">
    <source>
        <dbReference type="ARBA" id="ARBA00022630"/>
    </source>
</evidence>
<accession>A0A3S4UQ22</accession>
<evidence type="ECO:0000313" key="7">
    <source>
        <dbReference type="Proteomes" id="UP000287687"/>
    </source>
</evidence>
<dbReference type="OrthoDB" id="4443251at2"/>
<comment type="cofactor">
    <cofactor evidence="1">
        <name>FAD</name>
        <dbReference type="ChEBI" id="CHEBI:57692"/>
    </cofactor>
</comment>
<keyword evidence="3" id="KW-0274">FAD</keyword>
<name>A0A3S4UQ22_9HYPH</name>
<keyword evidence="7" id="KW-1185">Reference proteome</keyword>
<dbReference type="EMBL" id="SBIP01000002">
    <property type="protein sequence ID" value="RWX78494.1"/>
    <property type="molecule type" value="Genomic_DNA"/>
</dbReference>
<dbReference type="Pfam" id="PF01266">
    <property type="entry name" value="DAO"/>
    <property type="match status" value="1"/>
</dbReference>
<dbReference type="AlphaFoldDB" id="A0A3S4UQ22"/>
<dbReference type="RefSeq" id="WP_128442472.1">
    <property type="nucleotide sequence ID" value="NZ_SBIP01000002.1"/>
</dbReference>
<dbReference type="Gene3D" id="3.50.50.60">
    <property type="entry name" value="FAD/NAD(P)-binding domain"/>
    <property type="match status" value="1"/>
</dbReference>
<keyword evidence="2" id="KW-0285">Flavoprotein</keyword>
<organism evidence="6 7">
    <name type="scientific">Neorhizobium lilium</name>
    <dbReference type="NCBI Taxonomy" id="2503024"/>
    <lineage>
        <taxon>Bacteria</taxon>
        <taxon>Pseudomonadati</taxon>
        <taxon>Pseudomonadota</taxon>
        <taxon>Alphaproteobacteria</taxon>
        <taxon>Hyphomicrobiales</taxon>
        <taxon>Rhizobiaceae</taxon>
        <taxon>Rhizobium/Agrobacterium group</taxon>
        <taxon>Neorhizobium</taxon>
    </lineage>
</organism>
<dbReference type="SUPFAM" id="SSF51905">
    <property type="entry name" value="FAD/NAD(P)-binding domain"/>
    <property type="match status" value="1"/>
</dbReference>
<comment type="caution">
    <text evidence="6">The sequence shown here is derived from an EMBL/GenBank/DDBJ whole genome shotgun (WGS) entry which is preliminary data.</text>
</comment>
<sequence>MAARFKYIIIGKGMMGAAAARHLSQWTDGVALIGPDEAADYSRHEGVFAGHYDEARITRTIDRNPVWARLANRSIARYGQIAAKSGVDFYHETGCLIAGPERRAGQPSYVGNVLDAAGKLGVETETLQSGQLEEQFPFFAFPASSEGVWEGRNAGYINPRRLVQAQSLLAERHGTTVISETVSSVRQDGDSVTVTTAEGQSYRADRVLVAAGGFSINENLLGARLDLEVRARTVAFFELDQSRVDGMGQVPSLIWKWNEEEDGIYLLPPVRYPDGKLYLKIGGDPDDLLLEREADVRAWFRSGGRESTKAHLTRVMGQLMPSLDLSRSSMAACVTSFTPTGYPAIAMSGNDRIGIVTGGCGAAAKSSDEIGRLGAELIFHGQIVDDAYKPLTDFHADYI</sequence>